<dbReference type="GO" id="GO:0005634">
    <property type="term" value="C:nucleus"/>
    <property type="evidence" value="ECO:0007669"/>
    <property type="project" value="TreeGrafter"/>
</dbReference>
<dbReference type="EMBL" id="JAPWTK010000216">
    <property type="protein sequence ID" value="KAJ8945432.1"/>
    <property type="molecule type" value="Genomic_DNA"/>
</dbReference>
<dbReference type="PANTHER" id="PTHR11006">
    <property type="entry name" value="PROTEIN ARGININE N-METHYLTRANSFERASE"/>
    <property type="match status" value="1"/>
</dbReference>
<dbReference type="GO" id="GO:0032259">
    <property type="term" value="P:methylation"/>
    <property type="evidence" value="ECO:0007669"/>
    <property type="project" value="UniProtKB-KW"/>
</dbReference>
<feature type="transmembrane region" description="Helical" evidence="6">
    <location>
        <begin position="12"/>
        <end position="38"/>
    </location>
</feature>
<dbReference type="GO" id="GO:0016274">
    <property type="term" value="F:protein-arginine N-methyltransferase activity"/>
    <property type="evidence" value="ECO:0007669"/>
    <property type="project" value="InterPro"/>
</dbReference>
<dbReference type="Proteomes" id="UP001162162">
    <property type="component" value="Unassembled WGS sequence"/>
</dbReference>
<evidence type="ECO:0000256" key="4">
    <source>
        <dbReference type="PROSITE-ProRule" id="PRU00339"/>
    </source>
</evidence>
<gene>
    <name evidence="8" type="ORF">NQ318_009888</name>
</gene>
<name>A0AAV8Y3I5_9CUCU</name>
<protein>
    <recommendedName>
        <fullName evidence="7">Protein arginine N-methyltransferase domain-containing protein</fullName>
    </recommendedName>
</protein>
<dbReference type="InterPro" id="IPR019734">
    <property type="entry name" value="TPR_rpt"/>
</dbReference>
<keyword evidence="3 5" id="KW-0949">S-adenosyl-L-methionine</keyword>
<organism evidence="8 9">
    <name type="scientific">Aromia moschata</name>
    <dbReference type="NCBI Taxonomy" id="1265417"/>
    <lineage>
        <taxon>Eukaryota</taxon>
        <taxon>Metazoa</taxon>
        <taxon>Ecdysozoa</taxon>
        <taxon>Arthropoda</taxon>
        <taxon>Hexapoda</taxon>
        <taxon>Insecta</taxon>
        <taxon>Pterygota</taxon>
        <taxon>Neoptera</taxon>
        <taxon>Endopterygota</taxon>
        <taxon>Coleoptera</taxon>
        <taxon>Polyphaga</taxon>
        <taxon>Cucujiformia</taxon>
        <taxon>Chrysomeloidea</taxon>
        <taxon>Cerambycidae</taxon>
        <taxon>Cerambycinae</taxon>
        <taxon>Callichromatini</taxon>
        <taxon>Aromia</taxon>
    </lineage>
</organism>
<keyword evidence="9" id="KW-1185">Reference proteome</keyword>
<dbReference type="InterPro" id="IPR011990">
    <property type="entry name" value="TPR-like_helical_dom_sf"/>
</dbReference>
<keyword evidence="4" id="KW-0802">TPR repeat</keyword>
<feature type="domain" description="Protein arginine N-methyltransferase" evidence="7">
    <location>
        <begin position="416"/>
        <end position="516"/>
    </location>
</feature>
<feature type="repeat" description="TPR" evidence="4">
    <location>
        <begin position="110"/>
        <end position="143"/>
    </location>
</feature>
<dbReference type="PROSITE" id="PS51678">
    <property type="entry name" value="SAM_MT_PRMT"/>
    <property type="match status" value="1"/>
</dbReference>
<dbReference type="Gene3D" id="2.70.160.11">
    <property type="entry name" value="Hnrnp arginine n-methyltransferase1"/>
    <property type="match status" value="2"/>
</dbReference>
<dbReference type="SMART" id="SM00028">
    <property type="entry name" value="TPR"/>
    <property type="match status" value="2"/>
</dbReference>
<dbReference type="Pfam" id="PF22528">
    <property type="entry name" value="PRMT_C"/>
    <property type="match status" value="1"/>
</dbReference>
<reference evidence="8" key="1">
    <citation type="journal article" date="2023" name="Insect Mol. Biol.">
        <title>Genome sequencing provides insights into the evolution of gene families encoding plant cell wall-degrading enzymes in longhorned beetles.</title>
        <authorList>
            <person name="Shin N.R."/>
            <person name="Okamura Y."/>
            <person name="Kirsch R."/>
            <person name="Pauchet Y."/>
        </authorList>
    </citation>
    <scope>NUCLEOTIDE SEQUENCE</scope>
    <source>
        <strain evidence="8">AMC_N1</strain>
    </source>
</reference>
<dbReference type="Gene3D" id="1.25.40.10">
    <property type="entry name" value="Tetratricopeptide repeat domain"/>
    <property type="match status" value="1"/>
</dbReference>
<evidence type="ECO:0000256" key="5">
    <source>
        <dbReference type="PROSITE-ProRule" id="PRU01015"/>
    </source>
</evidence>
<dbReference type="PANTHER" id="PTHR11006:SF60">
    <property type="entry name" value="PROTEIN ARGININE N-METHYLTRANSFERASE 9"/>
    <property type="match status" value="1"/>
</dbReference>
<dbReference type="SUPFAM" id="SSF48452">
    <property type="entry name" value="TPR-like"/>
    <property type="match status" value="1"/>
</dbReference>
<proteinExistence type="predicted"/>
<dbReference type="InterPro" id="IPR025799">
    <property type="entry name" value="Arg_MeTrfase"/>
</dbReference>
<evidence type="ECO:0000313" key="8">
    <source>
        <dbReference type="EMBL" id="KAJ8945432.1"/>
    </source>
</evidence>
<evidence type="ECO:0000256" key="2">
    <source>
        <dbReference type="ARBA" id="ARBA00022679"/>
    </source>
</evidence>
<dbReference type="GO" id="GO:0042054">
    <property type="term" value="F:histone methyltransferase activity"/>
    <property type="evidence" value="ECO:0007669"/>
    <property type="project" value="TreeGrafter"/>
</dbReference>
<dbReference type="InterPro" id="IPR029063">
    <property type="entry name" value="SAM-dependent_MTases_sf"/>
</dbReference>
<keyword evidence="1 5" id="KW-0489">Methyltransferase</keyword>
<evidence type="ECO:0000256" key="3">
    <source>
        <dbReference type="ARBA" id="ARBA00022691"/>
    </source>
</evidence>
<keyword evidence="2 5" id="KW-0808">Transferase</keyword>
<dbReference type="AlphaFoldDB" id="A0AAV8Y3I5"/>
<keyword evidence="6" id="KW-0812">Transmembrane</keyword>
<evidence type="ECO:0000313" key="9">
    <source>
        <dbReference type="Proteomes" id="UP001162162"/>
    </source>
</evidence>
<dbReference type="InterPro" id="IPR055135">
    <property type="entry name" value="PRMT_dom"/>
</dbReference>
<sequence>MAWSAERPGLALFIIILATITLLPLITATALMPIVFLLDLSNFVATKEMASRVPNLHQKQKKLNSLYYLKKAKQACSENSYAEAYEYFVNYFESLNDPSQSSETVQAAFTKLVCKIGTVLEETDNIEELLKCYLQAINLFPNNYIILNNLGAYMFKVGETDIAKRYLELAVKVNKDYLPAEKNLLHVKWHQIPRWHFRMLNDRHRNAAYDRAISESISKGYHNVVDIGAGCGLLSLFASRNSLASVVAIEENKTLHKMCLDILKENDVPSVQCLNVYSTDLPGVPCKCNLLVTETFDVALFGERALESIFHAATVLRTEDDYKIIPCGAKLYIAVVPDKQFALNVLIDRSPILSDPGFSAAIKWDHPFLSRINSEQLANKCWYLHNDALSILSLDTLCIRQRESEPYEAEYLTETNFEFMTDSQQVFHINFYNREQILSILMEDDYYEIIHLKCKRGVIHAFTIWFDLNLTEEVSITTNPLDPDCIRCWEQAVFYLNRPVLKEEGDTLAVKVTVADCKLKLTVVEDDFTQRECVLVSKEIVSFLNDRTLVQSIVNVADELAHHQNLLVIDYNVFPLFGLLMAKTTDSTVYHSVSNDADVEFLKHILTLNNIPSERFTILDGKTSLVSNSRASQTAVYFFDPINTDGSLNSAAYRDQNIAHTTIIPQMVTVKVQLIYSAYIDHCNKVEDENVLGFKIGKYMNEYMGNEHPNLEKLDYVEFSSPVAFSLEEDEKSCEVIVFRTGLVNSLYFWYDLQLHENITFSTLTSSHYKKCCFFLETSRSVKSGDTYRITMKCEGHYLKLSLQ</sequence>
<dbReference type="Gene3D" id="3.40.50.150">
    <property type="entry name" value="Vaccinia Virus protein VP39"/>
    <property type="match status" value="1"/>
</dbReference>
<evidence type="ECO:0000256" key="6">
    <source>
        <dbReference type="SAM" id="Phobius"/>
    </source>
</evidence>
<keyword evidence="6" id="KW-1133">Transmembrane helix</keyword>
<dbReference type="PROSITE" id="PS50005">
    <property type="entry name" value="TPR"/>
    <property type="match status" value="1"/>
</dbReference>
<evidence type="ECO:0000256" key="1">
    <source>
        <dbReference type="ARBA" id="ARBA00022603"/>
    </source>
</evidence>
<evidence type="ECO:0000259" key="7">
    <source>
        <dbReference type="Pfam" id="PF22528"/>
    </source>
</evidence>
<dbReference type="SUPFAM" id="SSF53335">
    <property type="entry name" value="S-adenosyl-L-methionine-dependent methyltransferases"/>
    <property type="match status" value="1"/>
</dbReference>
<keyword evidence="6" id="KW-0472">Membrane</keyword>
<accession>A0AAV8Y3I5</accession>
<comment type="caution">
    <text evidence="8">The sequence shown here is derived from an EMBL/GenBank/DDBJ whole genome shotgun (WGS) entry which is preliminary data.</text>
</comment>